<dbReference type="GO" id="GO:0005634">
    <property type="term" value="C:nucleus"/>
    <property type="evidence" value="ECO:0007669"/>
    <property type="project" value="TreeGrafter"/>
</dbReference>
<keyword evidence="4" id="KW-0378">Hydrolase</keyword>
<gene>
    <name evidence="8" type="ORF">KCU98_g22652</name>
</gene>
<reference evidence="8" key="2">
    <citation type="submission" date="2021-08" db="EMBL/GenBank/DDBJ databases">
        <authorList>
            <person name="Gostincar C."/>
            <person name="Sun X."/>
            <person name="Song Z."/>
            <person name="Gunde-Cimerman N."/>
        </authorList>
    </citation>
    <scope>NUCLEOTIDE SEQUENCE</scope>
    <source>
        <strain evidence="8">EXF-9298</strain>
    </source>
</reference>
<evidence type="ECO:0000259" key="7">
    <source>
        <dbReference type="Pfam" id="PF17846"/>
    </source>
</evidence>
<feature type="non-terminal residue" evidence="8">
    <location>
        <position position="275"/>
    </location>
</feature>
<dbReference type="Proteomes" id="UP000729357">
    <property type="component" value="Unassembled WGS sequence"/>
</dbReference>
<dbReference type="GO" id="GO:0000956">
    <property type="term" value="P:nuclear-transcribed mRNA catabolic process"/>
    <property type="evidence" value="ECO:0007669"/>
    <property type="project" value="TreeGrafter"/>
</dbReference>
<accession>A0A9P8F170</accession>
<feature type="non-terminal residue" evidence="8">
    <location>
        <position position="1"/>
    </location>
</feature>
<protein>
    <recommendedName>
        <fullName evidence="7">Xrn1 helical domain-containing protein</fullName>
    </recommendedName>
</protein>
<feature type="domain" description="Xrn1 helical" evidence="7">
    <location>
        <begin position="47"/>
        <end position="274"/>
    </location>
</feature>
<dbReference type="Gene3D" id="1.25.40.1050">
    <property type="match status" value="1"/>
</dbReference>
<evidence type="ECO:0000313" key="9">
    <source>
        <dbReference type="Proteomes" id="UP000729357"/>
    </source>
</evidence>
<dbReference type="Pfam" id="PF17846">
    <property type="entry name" value="XRN_M"/>
    <property type="match status" value="1"/>
</dbReference>
<organism evidence="8 9">
    <name type="scientific">Aureobasidium melanogenum</name>
    <name type="common">Aureobasidium pullulans var. melanogenum</name>
    <dbReference type="NCBI Taxonomy" id="46634"/>
    <lineage>
        <taxon>Eukaryota</taxon>
        <taxon>Fungi</taxon>
        <taxon>Dikarya</taxon>
        <taxon>Ascomycota</taxon>
        <taxon>Pezizomycotina</taxon>
        <taxon>Dothideomycetes</taxon>
        <taxon>Dothideomycetidae</taxon>
        <taxon>Dothideales</taxon>
        <taxon>Saccotheciaceae</taxon>
        <taxon>Aureobasidium</taxon>
    </lineage>
</organism>
<dbReference type="FunFam" id="1.25.40.1050:FF:000002">
    <property type="entry name" value="5'-3' exoribonuclease"/>
    <property type="match status" value="1"/>
</dbReference>
<dbReference type="GO" id="GO:0006397">
    <property type="term" value="P:mRNA processing"/>
    <property type="evidence" value="ECO:0007669"/>
    <property type="project" value="UniProtKB-KW"/>
</dbReference>
<keyword evidence="3" id="KW-0540">Nuclease</keyword>
<dbReference type="AlphaFoldDB" id="A0A9P8F170"/>
<dbReference type="InterPro" id="IPR041412">
    <property type="entry name" value="Xrn1_helical"/>
</dbReference>
<evidence type="ECO:0000256" key="3">
    <source>
        <dbReference type="ARBA" id="ARBA00022722"/>
    </source>
</evidence>
<feature type="compositionally biased region" description="Polar residues" evidence="6">
    <location>
        <begin position="26"/>
        <end position="54"/>
    </location>
</feature>
<evidence type="ECO:0000256" key="1">
    <source>
        <dbReference type="ARBA" id="ARBA00006994"/>
    </source>
</evidence>
<proteinExistence type="inferred from homology"/>
<name>A0A9P8F170_AURME</name>
<dbReference type="InterPro" id="IPR027073">
    <property type="entry name" value="5_3_exoribonuclease"/>
</dbReference>
<evidence type="ECO:0000256" key="5">
    <source>
        <dbReference type="ARBA" id="ARBA00022839"/>
    </source>
</evidence>
<comment type="similarity">
    <text evidence="1">Belongs to the 5'-3' exonuclease family. XRN2/RAT1 subfamily.</text>
</comment>
<dbReference type="EMBL" id="JAHFXS010008961">
    <property type="protein sequence ID" value="KAG9918186.1"/>
    <property type="molecule type" value="Genomic_DNA"/>
</dbReference>
<dbReference type="PANTHER" id="PTHR12341">
    <property type="entry name" value="5'-&gt;3' EXORIBONUCLEASE"/>
    <property type="match status" value="1"/>
</dbReference>
<comment type="caution">
    <text evidence="8">The sequence shown here is derived from an EMBL/GenBank/DDBJ whole genome shotgun (WGS) entry which is preliminary data.</text>
</comment>
<evidence type="ECO:0000256" key="4">
    <source>
        <dbReference type="ARBA" id="ARBA00022801"/>
    </source>
</evidence>
<evidence type="ECO:0000256" key="2">
    <source>
        <dbReference type="ARBA" id="ARBA00022664"/>
    </source>
</evidence>
<evidence type="ECO:0000313" key="8">
    <source>
        <dbReference type="EMBL" id="KAG9918186.1"/>
    </source>
</evidence>
<keyword evidence="5" id="KW-0269">Exonuclease</keyword>
<dbReference type="GO" id="GO:0004534">
    <property type="term" value="F:5'-3' RNA exonuclease activity"/>
    <property type="evidence" value="ECO:0007669"/>
    <property type="project" value="TreeGrafter"/>
</dbReference>
<keyword evidence="2" id="KW-0507">mRNA processing</keyword>
<reference evidence="8" key="1">
    <citation type="journal article" date="2021" name="J Fungi (Basel)">
        <title>Virulence traits and population genomics of the black yeast Aureobasidium melanogenum.</title>
        <authorList>
            <person name="Cernosa A."/>
            <person name="Sun X."/>
            <person name="Gostincar C."/>
            <person name="Fang C."/>
            <person name="Gunde-Cimerman N."/>
            <person name="Song Z."/>
        </authorList>
    </citation>
    <scope>NUCLEOTIDE SEQUENCE</scope>
    <source>
        <strain evidence="8">EXF-9298</strain>
    </source>
</reference>
<sequence>DMVVNKANVANKSAAAVLKEKLMAQKNGTPAESQKSAVDQLMNSVGASTETSPASVLGKRKVEDEDNDSGTPGRNSPDPAQDGPAKDPDAPAEDTVMLWEPGYADRYYEQKFHVPAGDIDFRHQVARDYVEGLAWVLLYYFQGCASWTWYYPHHYAPFAADFVDLDKMTLDFKKGKPFRPYEQLMGVMPARSNHVLPAVFHPLMTDEDSDIKDFYPEDFVVDLNGKKFAWQGIALLPFIDAKRLLDAMATKYPLLTEDEKSRNAFGHDALLFSTK</sequence>
<dbReference type="GO" id="GO:0003723">
    <property type="term" value="F:RNA binding"/>
    <property type="evidence" value="ECO:0007669"/>
    <property type="project" value="TreeGrafter"/>
</dbReference>
<keyword evidence="9" id="KW-1185">Reference proteome</keyword>
<dbReference type="PANTHER" id="PTHR12341:SF41">
    <property type="entry name" value="5'-3' EXORIBONUCLEASE 2"/>
    <property type="match status" value="1"/>
</dbReference>
<feature type="region of interest" description="Disordered" evidence="6">
    <location>
        <begin position="25"/>
        <end position="92"/>
    </location>
</feature>
<evidence type="ECO:0000256" key="6">
    <source>
        <dbReference type="SAM" id="MobiDB-lite"/>
    </source>
</evidence>